<organism evidence="1 2">
    <name type="scientific">Priestia flexa</name>
    <dbReference type="NCBI Taxonomy" id="86664"/>
    <lineage>
        <taxon>Bacteria</taxon>
        <taxon>Bacillati</taxon>
        <taxon>Bacillota</taxon>
        <taxon>Bacilli</taxon>
        <taxon>Bacillales</taxon>
        <taxon>Bacillaceae</taxon>
        <taxon>Priestia</taxon>
    </lineage>
</organism>
<name>A0A8I1SMX2_9BACI</name>
<dbReference type="RefSeq" id="WP_206782223.1">
    <property type="nucleotide sequence ID" value="NZ_JAEMWV010000002.1"/>
</dbReference>
<sequence length="301" mass="34196">MDNDSWIKKNLSAHYRKLKLKFNYMGEGLDSEFLGNQRIGEAIKSGKPFMCVRLGAVESRCVDKWINKKKFSTDNLDQIHYAAGVFPQKVSVIEEFCDIYTQSLQNVDILGVWGVVGERRIFKKYCPNTKLIPLRSIEPYYHSEPWSKELKGKKVLIVHPFVDSIKEQYKKRESLFNNAAILPNFKNLILIKAIQSNAGGTSGFDSWSKALEFMKAEITKSEFDIAIIGAGAYGLPLAAHVKALGKQAIQMAGSTQVLFGVKGKRWDNHPFISKLYNENWIRPKIQETPPKINKVEGGSYW</sequence>
<proteinExistence type="predicted"/>
<dbReference type="AlphaFoldDB" id="A0A8I1SMX2"/>
<dbReference type="Proteomes" id="UP000664578">
    <property type="component" value="Unassembled WGS sequence"/>
</dbReference>
<dbReference type="EMBL" id="JAEMWV010000002">
    <property type="protein sequence ID" value="MBN8250836.1"/>
    <property type="molecule type" value="Genomic_DNA"/>
</dbReference>
<evidence type="ECO:0000313" key="1">
    <source>
        <dbReference type="EMBL" id="MBN8250836.1"/>
    </source>
</evidence>
<protein>
    <submittedName>
        <fullName evidence="1">Uncharacterized protein</fullName>
    </submittedName>
</protein>
<reference evidence="1" key="1">
    <citation type="submission" date="2020-12" db="EMBL/GenBank/DDBJ databases">
        <title>PHA producing bacteria isolated from mangrove.</title>
        <authorList>
            <person name="Zheng W."/>
            <person name="Yu S."/>
            <person name="Huang Y."/>
        </authorList>
    </citation>
    <scope>NUCLEOTIDE SEQUENCE</scope>
    <source>
        <strain evidence="1">GN22-4</strain>
    </source>
</reference>
<evidence type="ECO:0000313" key="2">
    <source>
        <dbReference type="Proteomes" id="UP000664578"/>
    </source>
</evidence>
<gene>
    <name evidence="1" type="ORF">JF537_04485</name>
</gene>
<accession>A0A8I1SMX2</accession>
<comment type="caution">
    <text evidence="1">The sequence shown here is derived from an EMBL/GenBank/DDBJ whole genome shotgun (WGS) entry which is preliminary data.</text>
</comment>